<reference evidence="2 3" key="1">
    <citation type="journal article" date="2016" name="Genome Announc.">
        <title>First Complete Genome Sequence of a Subdivision 6 Acidobacterium Strain.</title>
        <authorList>
            <person name="Huang S."/>
            <person name="Vieira S."/>
            <person name="Bunk B."/>
            <person name="Riedel T."/>
            <person name="Sproer C."/>
            <person name="Overmann J."/>
        </authorList>
    </citation>
    <scope>NUCLEOTIDE SEQUENCE [LARGE SCALE GENOMIC DNA]</scope>
    <source>
        <strain evidence="3">DSM 100886 HEG_-6_39</strain>
    </source>
</reference>
<dbReference type="OrthoDB" id="1430560at2"/>
<keyword evidence="3" id="KW-1185">Reference proteome</keyword>
<evidence type="ECO:0000313" key="3">
    <source>
        <dbReference type="Proteomes" id="UP000076079"/>
    </source>
</evidence>
<keyword evidence="1" id="KW-0732">Signal</keyword>
<evidence type="ECO:0000313" key="2">
    <source>
        <dbReference type="EMBL" id="AMY08455.1"/>
    </source>
</evidence>
<evidence type="ECO:0000256" key="1">
    <source>
        <dbReference type="SAM" id="SignalP"/>
    </source>
</evidence>
<name>A0A143PIS2_LUTPR</name>
<reference evidence="3" key="2">
    <citation type="submission" date="2016-04" db="EMBL/GenBank/DDBJ databases">
        <title>First Complete Genome Sequence of a Subdivision 6 Acidobacterium.</title>
        <authorList>
            <person name="Huang S."/>
            <person name="Vieira S."/>
            <person name="Bunk B."/>
            <person name="Riedel T."/>
            <person name="Sproeer C."/>
            <person name="Overmann J."/>
        </authorList>
    </citation>
    <scope>NUCLEOTIDE SEQUENCE [LARGE SCALE GENOMIC DNA]</scope>
    <source>
        <strain evidence="3">DSM 100886 HEG_-6_39</strain>
    </source>
</reference>
<feature type="signal peptide" evidence="1">
    <location>
        <begin position="1"/>
        <end position="20"/>
    </location>
</feature>
<accession>A0A143PIS2</accession>
<dbReference type="EMBL" id="CP015136">
    <property type="protein sequence ID" value="AMY08455.1"/>
    <property type="molecule type" value="Genomic_DNA"/>
</dbReference>
<dbReference type="Proteomes" id="UP000076079">
    <property type="component" value="Chromosome"/>
</dbReference>
<evidence type="ECO:0008006" key="4">
    <source>
        <dbReference type="Google" id="ProtNLM"/>
    </source>
</evidence>
<proteinExistence type="predicted"/>
<gene>
    <name evidence="2" type="ORF">LuPra_01655</name>
</gene>
<organism evidence="2 3">
    <name type="scientific">Luteitalea pratensis</name>
    <dbReference type="NCBI Taxonomy" id="1855912"/>
    <lineage>
        <taxon>Bacteria</taxon>
        <taxon>Pseudomonadati</taxon>
        <taxon>Acidobacteriota</taxon>
        <taxon>Vicinamibacteria</taxon>
        <taxon>Vicinamibacterales</taxon>
        <taxon>Vicinamibacteraceae</taxon>
        <taxon>Luteitalea</taxon>
    </lineage>
</organism>
<dbReference type="AlphaFoldDB" id="A0A143PIS2"/>
<dbReference type="RefSeq" id="WP_110170298.1">
    <property type="nucleotide sequence ID" value="NZ_CP015136.1"/>
</dbReference>
<dbReference type="KEGG" id="abac:LuPra_01655"/>
<feature type="chain" id="PRO_5007511492" description="DUF3224 domain-containing protein" evidence="1">
    <location>
        <begin position="21"/>
        <end position="151"/>
    </location>
</feature>
<sequence length="151" mass="15243" precursor="true">MKIMIMAMLTIAALATPAMAQNPVPFHGTMVTSEVDTSFEFPLAGKALEGTGQATYLGRFTLGADFAVNVTNGTASGTFTMTAANGDSIVGTSLGVGTIEGGIANITETWTITGGSGRFVGASGTIVISRVLDLATNLSAAVMSGVIDFGQ</sequence>
<protein>
    <recommendedName>
        <fullName evidence="4">DUF3224 domain-containing protein</fullName>
    </recommendedName>
</protein>